<evidence type="ECO:0000256" key="2">
    <source>
        <dbReference type="ARBA" id="ARBA00022723"/>
    </source>
</evidence>
<feature type="binding site" evidence="9">
    <location>
        <position position="280"/>
    </location>
    <ligand>
        <name>K(+)</name>
        <dbReference type="ChEBI" id="CHEBI:29103"/>
    </ligand>
</feature>
<evidence type="ECO:0000256" key="9">
    <source>
        <dbReference type="HAMAP-Rule" id="MF_01987"/>
    </source>
</evidence>
<evidence type="ECO:0000256" key="4">
    <source>
        <dbReference type="ARBA" id="ARBA00022777"/>
    </source>
</evidence>
<comment type="pathway">
    <text evidence="9">Carbohydrate metabolism; D-ribose degradation; D-ribose 5-phosphate from beta-D-ribopyranose: step 2/2.</text>
</comment>
<dbReference type="Gene3D" id="3.40.1190.20">
    <property type="match status" value="1"/>
</dbReference>
<dbReference type="GeneID" id="93702044"/>
<dbReference type="Proteomes" id="UP000036202">
    <property type="component" value="Chromosome"/>
</dbReference>
<keyword evidence="6 9" id="KW-0460">Magnesium</keyword>
<comment type="subcellular location">
    <subcellularLocation>
        <location evidence="9">Cytoplasm</location>
    </subcellularLocation>
</comment>
<evidence type="ECO:0000256" key="5">
    <source>
        <dbReference type="ARBA" id="ARBA00022840"/>
    </source>
</evidence>
<keyword evidence="3 9" id="KW-0547">Nucleotide-binding</keyword>
<comment type="catalytic activity">
    <reaction evidence="9">
        <text>D-ribose + ATP = D-ribose 5-phosphate + ADP + H(+)</text>
        <dbReference type="Rhea" id="RHEA:13697"/>
        <dbReference type="ChEBI" id="CHEBI:15378"/>
        <dbReference type="ChEBI" id="CHEBI:30616"/>
        <dbReference type="ChEBI" id="CHEBI:47013"/>
        <dbReference type="ChEBI" id="CHEBI:78346"/>
        <dbReference type="ChEBI" id="CHEBI:456216"/>
        <dbReference type="EC" id="2.7.1.15"/>
    </reaction>
</comment>
<dbReference type="OrthoDB" id="9775849at2"/>
<comment type="function">
    <text evidence="9">Catalyzes the phosphorylation of ribose at O-5 in a reaction requiring ATP and magnesium. The resulting D-ribose-5-phosphate can then be used either for sythesis of nucleotides, histidine, and tryptophan, or as a component of the pentose phosphate pathway.</text>
</comment>
<dbReference type="UniPathway" id="UPA00916">
    <property type="reaction ID" value="UER00889"/>
</dbReference>
<dbReference type="PRINTS" id="PR00990">
    <property type="entry name" value="RIBOKINASE"/>
</dbReference>
<keyword evidence="2 9" id="KW-0479">Metal-binding</keyword>
<dbReference type="InterPro" id="IPR011611">
    <property type="entry name" value="PfkB_dom"/>
</dbReference>
<dbReference type="KEGG" id="beo:BEH_14540"/>
<feature type="binding site" evidence="9">
    <location>
        <position position="285"/>
    </location>
    <ligand>
        <name>K(+)</name>
        <dbReference type="ChEBI" id="CHEBI:29103"/>
    </ligand>
</feature>
<dbReference type="HAMAP" id="MF_01987">
    <property type="entry name" value="Ribokinase"/>
    <property type="match status" value="1"/>
</dbReference>
<organism evidence="10 11">
    <name type="scientific">Priestia filamentosa</name>
    <dbReference type="NCBI Taxonomy" id="1402861"/>
    <lineage>
        <taxon>Bacteria</taxon>
        <taxon>Bacillati</taxon>
        <taxon>Bacillota</taxon>
        <taxon>Bacilli</taxon>
        <taxon>Bacillales</taxon>
        <taxon>Bacillaceae</taxon>
        <taxon>Priestia</taxon>
    </lineage>
</organism>
<dbReference type="InterPro" id="IPR011877">
    <property type="entry name" value="Ribokinase"/>
</dbReference>
<comment type="subunit">
    <text evidence="9">Homodimer.</text>
</comment>
<dbReference type="InterPro" id="IPR029056">
    <property type="entry name" value="Ribokinase-like"/>
</dbReference>
<reference evidence="11" key="2">
    <citation type="submission" date="2015-06" db="EMBL/GenBank/DDBJ databases">
        <title>Genome Sequence of Bacillus endophyticus and Analysis of its Companion Mechanism in the Ketogulonigenium vulgare-Bacillus strain Consortium.</title>
        <authorList>
            <person name="Jia N."/>
            <person name="Du J."/>
            <person name="Ding M.-Z."/>
            <person name="Gao F."/>
            <person name="Yuan Y.-J."/>
        </authorList>
    </citation>
    <scope>NUCLEOTIDE SEQUENCE [LARGE SCALE GENOMIC DNA]</scope>
    <source>
        <strain evidence="11">Hbe603</strain>
    </source>
</reference>
<evidence type="ECO:0000313" key="10">
    <source>
        <dbReference type="EMBL" id="AWG44201.1"/>
    </source>
</evidence>
<dbReference type="CDD" id="cd01174">
    <property type="entry name" value="ribokinase"/>
    <property type="match status" value="1"/>
</dbReference>
<dbReference type="EMBL" id="CP011974">
    <property type="protein sequence ID" value="AWG44201.1"/>
    <property type="molecule type" value="Genomic_DNA"/>
</dbReference>
<comment type="caution">
    <text evidence="9">Lacks conserved residue(s) required for the propagation of feature annotation.</text>
</comment>
<dbReference type="PANTHER" id="PTHR10584:SF166">
    <property type="entry name" value="RIBOKINASE"/>
    <property type="match status" value="1"/>
</dbReference>
<evidence type="ECO:0000313" key="11">
    <source>
        <dbReference type="Proteomes" id="UP000036202"/>
    </source>
</evidence>
<comment type="similarity">
    <text evidence="9">Belongs to the carbohydrate kinase PfkB family. Ribokinase subfamily.</text>
</comment>
<feature type="binding site" evidence="9">
    <location>
        <position position="139"/>
    </location>
    <ligand>
        <name>substrate</name>
    </ligand>
</feature>
<reference evidence="10 11" key="1">
    <citation type="journal article" date="2015" name="PLoS ONE">
        <title>Genome Sequence of Bacillus endophyticus and Analysis of Its Companion Mechanism in the Ketogulonigenium vulgare-Bacillus Strain Consortium.</title>
        <authorList>
            <person name="Jia N."/>
            <person name="Du J."/>
            <person name="Ding M.Z."/>
            <person name="Gao F."/>
            <person name="Yuan Y.J."/>
        </authorList>
    </citation>
    <scope>NUCLEOTIDE SEQUENCE [LARGE SCALE GENOMIC DNA]</scope>
    <source>
        <strain evidence="10 11">Hbe603</strain>
    </source>
</reference>
<dbReference type="GO" id="GO:0046872">
    <property type="term" value="F:metal ion binding"/>
    <property type="evidence" value="ECO:0007669"/>
    <property type="project" value="UniProtKB-KW"/>
</dbReference>
<dbReference type="Pfam" id="PF00294">
    <property type="entry name" value="PfkB"/>
    <property type="match status" value="1"/>
</dbReference>
<keyword evidence="11" id="KW-1185">Reference proteome</keyword>
<keyword evidence="1 9" id="KW-0808">Transferase</keyword>
<keyword evidence="4 9" id="KW-0418">Kinase</keyword>
<accession>A0A2S1LZF3</accession>
<dbReference type="GO" id="GO:0005524">
    <property type="term" value="F:ATP binding"/>
    <property type="evidence" value="ECO:0007669"/>
    <property type="project" value="UniProtKB-UniRule"/>
</dbReference>
<dbReference type="InterPro" id="IPR002139">
    <property type="entry name" value="Ribo/fructo_kinase"/>
</dbReference>
<sequence>MKVCVVGSLNTDMVISTPHIPNRGETVFGEKLDMLPGGRGANAVTTLSKLGKEGRLIGCIGHDSFGDALLAELRKNQVNISHIKRTMQASTGTTIIMIDDVAVNTMVGMRGANSYLSPEDIDKAVNGFEDYGILLAQMEMPEETIVHAMQEAKKNNVLVILDPKPAENITMKVLEATDIIIPNEQETKYMTGIEIKNIDDAIQAGRYFESLGISQSIIKMGQRGALVYTPTRIEHVAAIPVKVVDSVVGGAFSGALACAFLEGKDIFKATRFACVVSALKVTRFGAQIGIPTLEELNEFIEENNLYDYLNGFTGRLTNNIYHSKNVELKVD</sequence>
<dbReference type="EC" id="2.7.1.15" evidence="9"/>
<feature type="binding site" evidence="9">
    <location>
        <position position="246"/>
    </location>
    <ligand>
        <name>K(+)</name>
        <dbReference type="ChEBI" id="CHEBI:29103"/>
    </ligand>
</feature>
<dbReference type="GO" id="GO:0019303">
    <property type="term" value="P:D-ribose catabolic process"/>
    <property type="evidence" value="ECO:0007669"/>
    <property type="project" value="UniProtKB-UniRule"/>
</dbReference>
<dbReference type="PANTHER" id="PTHR10584">
    <property type="entry name" value="SUGAR KINASE"/>
    <property type="match status" value="1"/>
</dbReference>
<feature type="binding site" evidence="9">
    <location>
        <begin position="38"/>
        <end position="42"/>
    </location>
    <ligand>
        <name>substrate</name>
    </ligand>
</feature>
<gene>
    <name evidence="9" type="primary">rbsK</name>
    <name evidence="10" type="ORF">BEH_14540</name>
</gene>
<evidence type="ECO:0000256" key="7">
    <source>
        <dbReference type="ARBA" id="ARBA00022958"/>
    </source>
</evidence>
<name>A0A1X7EQ56_9BACI</name>
<evidence type="ECO:0000256" key="6">
    <source>
        <dbReference type="ARBA" id="ARBA00022842"/>
    </source>
</evidence>
<comment type="cofactor">
    <cofactor evidence="9">
        <name>Mg(2+)</name>
        <dbReference type="ChEBI" id="CHEBI:18420"/>
    </cofactor>
    <text evidence="9">Requires a divalent cation, most likely magnesium in vivo, as an electrophilic catalyst to aid phosphoryl group transfer. It is the chelate of the metal and the nucleotide that is the actual substrate.</text>
</comment>
<feature type="binding site" evidence="9">
    <location>
        <begin position="219"/>
        <end position="224"/>
    </location>
    <ligand>
        <name>ATP</name>
        <dbReference type="ChEBI" id="CHEBI:30616"/>
    </ligand>
</feature>
<accession>A0A1X7EQ56</accession>
<comment type="activity regulation">
    <text evidence="9">Activated by a monovalent cation that binds near, but not in, the active site. The most likely occupant of the site in vivo is potassium. Ion binding induces a conformational change that may alter substrate affinity.</text>
</comment>
<evidence type="ECO:0000256" key="1">
    <source>
        <dbReference type="ARBA" id="ARBA00022679"/>
    </source>
</evidence>
<feature type="binding site" evidence="9">
    <location>
        <position position="183"/>
    </location>
    <ligand>
        <name>ATP</name>
        <dbReference type="ChEBI" id="CHEBI:30616"/>
    </ligand>
</feature>
<protein>
    <recommendedName>
        <fullName evidence="9">Ribokinase</fullName>
        <shortName evidence="9">RK</shortName>
        <ecNumber evidence="9">2.7.1.15</ecNumber>
    </recommendedName>
</protein>
<proteinExistence type="inferred from homology"/>
<dbReference type="GO" id="GO:0005829">
    <property type="term" value="C:cytosol"/>
    <property type="evidence" value="ECO:0007669"/>
    <property type="project" value="TreeGrafter"/>
</dbReference>
<dbReference type="SUPFAM" id="SSF53613">
    <property type="entry name" value="Ribokinase-like"/>
    <property type="match status" value="1"/>
</dbReference>
<keyword evidence="5 9" id="KW-0067">ATP-binding</keyword>
<keyword evidence="8 9" id="KW-0119">Carbohydrate metabolism</keyword>
<evidence type="ECO:0000256" key="8">
    <source>
        <dbReference type="ARBA" id="ARBA00023277"/>
    </source>
</evidence>
<feature type="binding site" evidence="9">
    <location>
        <position position="283"/>
    </location>
    <ligand>
        <name>K(+)</name>
        <dbReference type="ChEBI" id="CHEBI:29103"/>
    </ligand>
</feature>
<keyword evidence="9" id="KW-0963">Cytoplasm</keyword>
<dbReference type="GO" id="GO:0004747">
    <property type="term" value="F:ribokinase activity"/>
    <property type="evidence" value="ECO:0007669"/>
    <property type="project" value="UniProtKB-UniRule"/>
</dbReference>
<feature type="binding site" evidence="9">
    <location>
        <begin position="10"/>
        <end position="12"/>
    </location>
    <ligand>
        <name>substrate</name>
    </ligand>
</feature>
<dbReference type="RefSeq" id="WP_048896820.1">
    <property type="nucleotide sequence ID" value="NZ_CP011974.1"/>
</dbReference>
<keyword evidence="7 9" id="KW-0630">Potassium</keyword>
<dbReference type="AlphaFoldDB" id="A0A1X7EQ56"/>
<evidence type="ECO:0000256" key="3">
    <source>
        <dbReference type="ARBA" id="ARBA00022741"/>
    </source>
</evidence>